<evidence type="ECO:0000256" key="1">
    <source>
        <dbReference type="SAM" id="MobiDB-lite"/>
    </source>
</evidence>
<keyword evidence="3" id="KW-1185">Reference proteome</keyword>
<dbReference type="AlphaFoldDB" id="A0A6B0RK45"/>
<accession>A0A6B0RK45</accession>
<dbReference type="Proteomes" id="UP000322234">
    <property type="component" value="Unassembled WGS sequence"/>
</dbReference>
<comment type="caution">
    <text evidence="2">The sequence shown here is derived from an EMBL/GenBank/DDBJ whole genome shotgun (WGS) entry which is preliminary data.</text>
</comment>
<evidence type="ECO:0000313" key="2">
    <source>
        <dbReference type="EMBL" id="MXQ90438.1"/>
    </source>
</evidence>
<dbReference type="EMBL" id="VBQZ03000064">
    <property type="protein sequence ID" value="MXQ90438.1"/>
    <property type="molecule type" value="Genomic_DNA"/>
</dbReference>
<reference evidence="2" key="1">
    <citation type="submission" date="2019-10" db="EMBL/GenBank/DDBJ databases">
        <title>The sequence and de novo assembly of the wild yak genome.</title>
        <authorList>
            <person name="Liu Y."/>
        </authorList>
    </citation>
    <scope>NUCLEOTIDE SEQUENCE [LARGE SCALE GENOMIC DNA]</scope>
    <source>
        <strain evidence="2">WY2019</strain>
    </source>
</reference>
<feature type="compositionally biased region" description="Low complexity" evidence="1">
    <location>
        <begin position="106"/>
        <end position="123"/>
    </location>
</feature>
<feature type="region of interest" description="Disordered" evidence="1">
    <location>
        <begin position="54"/>
        <end position="88"/>
    </location>
</feature>
<name>A0A6B0RK45_9CETA</name>
<proteinExistence type="predicted"/>
<sequence length="129" mass="13380">MGGGLLPEVPMSLKGAQGQGHRPHEYVCPGGRELWTRDPQLCRPLKSRVSIPRPVPLGLASVSPGQITSKNRLQGESNGDEELPGFSTQDLSIHGCSVHSAQVRAHAAAAEGREPPGTAAVPAAPAPAL</sequence>
<organism evidence="2 3">
    <name type="scientific">Bos mutus</name>
    <name type="common">wild yak</name>
    <dbReference type="NCBI Taxonomy" id="72004"/>
    <lineage>
        <taxon>Eukaryota</taxon>
        <taxon>Metazoa</taxon>
        <taxon>Chordata</taxon>
        <taxon>Craniata</taxon>
        <taxon>Vertebrata</taxon>
        <taxon>Euteleostomi</taxon>
        <taxon>Mammalia</taxon>
        <taxon>Eutheria</taxon>
        <taxon>Laurasiatheria</taxon>
        <taxon>Artiodactyla</taxon>
        <taxon>Ruminantia</taxon>
        <taxon>Pecora</taxon>
        <taxon>Bovidae</taxon>
        <taxon>Bovinae</taxon>
        <taxon>Bos</taxon>
    </lineage>
</organism>
<feature type="region of interest" description="Disordered" evidence="1">
    <location>
        <begin position="106"/>
        <end position="129"/>
    </location>
</feature>
<feature type="region of interest" description="Disordered" evidence="1">
    <location>
        <begin position="1"/>
        <end position="25"/>
    </location>
</feature>
<evidence type="ECO:0000313" key="3">
    <source>
        <dbReference type="Proteomes" id="UP000322234"/>
    </source>
</evidence>
<protein>
    <submittedName>
        <fullName evidence="2">Uncharacterized protein</fullName>
    </submittedName>
</protein>
<feature type="compositionally biased region" description="Polar residues" evidence="1">
    <location>
        <begin position="63"/>
        <end position="77"/>
    </location>
</feature>
<gene>
    <name evidence="2" type="ORF">E5288_WYG016152</name>
</gene>